<dbReference type="AlphaFoldDB" id="A0ABD0TNX7"/>
<evidence type="ECO:0000256" key="7">
    <source>
        <dbReference type="ARBA" id="ARBA00042988"/>
    </source>
</evidence>
<dbReference type="PANTHER" id="PTHR22604:SF105">
    <property type="entry name" value="TRANS-1,2-DIHYDROBENZENE-1,2-DIOL DEHYDROGENASE"/>
    <property type="match status" value="1"/>
</dbReference>
<evidence type="ECO:0000256" key="4">
    <source>
        <dbReference type="ARBA" id="ARBA00038984"/>
    </source>
</evidence>
<dbReference type="EMBL" id="JBEDNZ010000002">
    <property type="protein sequence ID" value="KAL0851000.1"/>
    <property type="molecule type" value="Genomic_DNA"/>
</dbReference>
<evidence type="ECO:0000256" key="9">
    <source>
        <dbReference type="ARBA" id="ARBA00047423"/>
    </source>
</evidence>
<organism evidence="13 14">
    <name type="scientific">Loxostege sticticalis</name>
    <name type="common">Beet webworm moth</name>
    <dbReference type="NCBI Taxonomy" id="481309"/>
    <lineage>
        <taxon>Eukaryota</taxon>
        <taxon>Metazoa</taxon>
        <taxon>Ecdysozoa</taxon>
        <taxon>Arthropoda</taxon>
        <taxon>Hexapoda</taxon>
        <taxon>Insecta</taxon>
        <taxon>Pterygota</taxon>
        <taxon>Neoptera</taxon>
        <taxon>Endopterygota</taxon>
        <taxon>Lepidoptera</taxon>
        <taxon>Glossata</taxon>
        <taxon>Ditrysia</taxon>
        <taxon>Pyraloidea</taxon>
        <taxon>Crambidae</taxon>
        <taxon>Pyraustinae</taxon>
        <taxon>Loxostege</taxon>
    </lineage>
</organism>
<accession>A0ABD0TNX7</accession>
<sequence length="338" mass="37951">MTLRWGIVSAGKISHDFVNAFNSFPNVGDQVIAAIAARDRSRAEEFAKLHKIGKVFDTYTDMAKSNDIDVAYIGALNPDHYHLSKLFLDNGKHVLCEKPLCLNFNQTQSLLNIAKQKKLFLMEAVWSRFSPVYHALEEEIQAGKLGEVKHVEVNFGVPIEMVDRLRKKELGGSAIMDIGIYTLQFAQFVYKDEPTKVTAIGNLNEQGVDIIDTVVLEYTGGRRAVLNVDSTVRLWNKATVVGTKGRITVEDPFHFPEVLIHVDGTVEKIPLHTSKVPYCFENSAGLVYQALEVERCIRAGLLESPRMPHKESLLLAKLEEAVRKQVGVHYDVDDEEFP</sequence>
<dbReference type="GO" id="GO:0047837">
    <property type="term" value="F:D-xylose 1-dehydrogenase (NADP+) activity"/>
    <property type="evidence" value="ECO:0007669"/>
    <property type="project" value="UniProtKB-EC"/>
</dbReference>
<dbReference type="InterPro" id="IPR000683">
    <property type="entry name" value="Gfo/Idh/MocA-like_OxRdtase_N"/>
</dbReference>
<evidence type="ECO:0000256" key="10">
    <source>
        <dbReference type="ARBA" id="ARBA00049233"/>
    </source>
</evidence>
<comment type="catalytic activity">
    <reaction evidence="9">
        <text>(1R,2R)-1,2-dihydrobenzene-1,2-diol + NADP(+) = catechol + NADPH + H(+)</text>
        <dbReference type="Rhea" id="RHEA:16729"/>
        <dbReference type="ChEBI" id="CHEBI:10702"/>
        <dbReference type="ChEBI" id="CHEBI:15378"/>
        <dbReference type="ChEBI" id="CHEBI:18135"/>
        <dbReference type="ChEBI" id="CHEBI:57783"/>
        <dbReference type="ChEBI" id="CHEBI:58349"/>
        <dbReference type="EC" id="1.3.1.20"/>
    </reaction>
</comment>
<evidence type="ECO:0000313" key="13">
    <source>
        <dbReference type="EMBL" id="KAL0851000.1"/>
    </source>
</evidence>
<dbReference type="GO" id="GO:0047115">
    <property type="term" value="F:trans-1,2-dihydrobenzene-1,2-diol dehydrogenase activity"/>
    <property type="evidence" value="ECO:0007669"/>
    <property type="project" value="UniProtKB-EC"/>
</dbReference>
<dbReference type="Pfam" id="PF01408">
    <property type="entry name" value="GFO_IDH_MocA"/>
    <property type="match status" value="1"/>
</dbReference>
<gene>
    <name evidence="13" type="ORF">ABMA28_006893</name>
</gene>
<evidence type="ECO:0000256" key="3">
    <source>
        <dbReference type="ARBA" id="ARBA00038853"/>
    </source>
</evidence>
<comment type="similarity">
    <text evidence="1">Belongs to the Gfo/Idh/MocA family.</text>
</comment>
<comment type="caution">
    <text evidence="13">The sequence shown here is derived from an EMBL/GenBank/DDBJ whole genome shotgun (WGS) entry which is preliminary data.</text>
</comment>
<dbReference type="Proteomes" id="UP001549921">
    <property type="component" value="Unassembled WGS sequence"/>
</dbReference>
<dbReference type="EC" id="1.3.1.20" evidence="3"/>
<evidence type="ECO:0000259" key="11">
    <source>
        <dbReference type="Pfam" id="PF01408"/>
    </source>
</evidence>
<evidence type="ECO:0000256" key="5">
    <source>
        <dbReference type="ARBA" id="ARBA00040603"/>
    </source>
</evidence>
<dbReference type="PANTHER" id="PTHR22604">
    <property type="entry name" value="OXIDOREDUCTASES"/>
    <property type="match status" value="1"/>
</dbReference>
<dbReference type="Gene3D" id="3.30.360.10">
    <property type="entry name" value="Dihydrodipicolinate Reductase, domain 2"/>
    <property type="match status" value="1"/>
</dbReference>
<feature type="domain" description="Gfo/Idh/MocA-like oxidoreductase N-terminal" evidence="11">
    <location>
        <begin position="3"/>
        <end position="122"/>
    </location>
</feature>
<evidence type="ECO:0000256" key="6">
    <source>
        <dbReference type="ARBA" id="ARBA00042926"/>
    </source>
</evidence>
<dbReference type="SUPFAM" id="SSF55347">
    <property type="entry name" value="Glyceraldehyde-3-phosphate dehydrogenase-like, C-terminal domain"/>
    <property type="match status" value="1"/>
</dbReference>
<reference evidence="13 14" key="1">
    <citation type="submission" date="2024-06" db="EMBL/GenBank/DDBJ databases">
        <title>A chromosome-level genome assembly of beet webworm, Loxostege sticticalis.</title>
        <authorList>
            <person name="Zhang Y."/>
        </authorList>
    </citation>
    <scope>NUCLEOTIDE SEQUENCE [LARGE SCALE GENOMIC DNA]</scope>
    <source>
        <strain evidence="13">AQ028</strain>
        <tissue evidence="13">Male pupae</tissue>
    </source>
</reference>
<comment type="catalytic activity">
    <reaction evidence="10">
        <text>D-xylose + NADP(+) = D-xylono-1,5-lactone + NADPH + H(+)</text>
        <dbReference type="Rhea" id="RHEA:22000"/>
        <dbReference type="ChEBI" id="CHEBI:15378"/>
        <dbReference type="ChEBI" id="CHEBI:15867"/>
        <dbReference type="ChEBI" id="CHEBI:53455"/>
        <dbReference type="ChEBI" id="CHEBI:57783"/>
        <dbReference type="ChEBI" id="CHEBI:58349"/>
        <dbReference type="EC" id="1.1.1.179"/>
    </reaction>
</comment>
<dbReference type="InterPro" id="IPR036291">
    <property type="entry name" value="NAD(P)-bd_dom_sf"/>
</dbReference>
<evidence type="ECO:0000256" key="8">
    <source>
        <dbReference type="ARBA" id="ARBA00043025"/>
    </source>
</evidence>
<dbReference type="Pfam" id="PF22725">
    <property type="entry name" value="GFO_IDH_MocA_C3"/>
    <property type="match status" value="1"/>
</dbReference>
<dbReference type="EC" id="1.1.1.179" evidence="4"/>
<evidence type="ECO:0000259" key="12">
    <source>
        <dbReference type="Pfam" id="PF22725"/>
    </source>
</evidence>
<dbReference type="SUPFAM" id="SSF51735">
    <property type="entry name" value="NAD(P)-binding Rossmann-fold domains"/>
    <property type="match status" value="1"/>
</dbReference>
<evidence type="ECO:0000313" key="14">
    <source>
        <dbReference type="Proteomes" id="UP001549921"/>
    </source>
</evidence>
<proteinExistence type="inferred from homology"/>
<protein>
    <recommendedName>
        <fullName evidence="5">Trans-1,2-dihydrobenzene-1,2-diol dehydrogenase</fullName>
        <ecNumber evidence="4">1.1.1.179</ecNumber>
        <ecNumber evidence="3">1.3.1.20</ecNumber>
    </recommendedName>
    <alternativeName>
        <fullName evidence="8">D-xylose 1-dehydrogenase</fullName>
    </alternativeName>
    <alternativeName>
        <fullName evidence="7">D-xylose-NADP dehydrogenase</fullName>
    </alternativeName>
    <alternativeName>
        <fullName evidence="6">Dimeric dihydrodiol dehydrogenase</fullName>
    </alternativeName>
</protein>
<keyword evidence="2" id="KW-0560">Oxidoreductase</keyword>
<dbReference type="InterPro" id="IPR055170">
    <property type="entry name" value="GFO_IDH_MocA-like_dom"/>
</dbReference>
<dbReference type="Gene3D" id="3.40.50.720">
    <property type="entry name" value="NAD(P)-binding Rossmann-like Domain"/>
    <property type="match status" value="1"/>
</dbReference>
<name>A0ABD0TNX7_LOXSC</name>
<feature type="domain" description="GFO/IDH/MocA-like oxidoreductase" evidence="12">
    <location>
        <begin position="134"/>
        <end position="247"/>
    </location>
</feature>
<evidence type="ECO:0000256" key="1">
    <source>
        <dbReference type="ARBA" id="ARBA00010928"/>
    </source>
</evidence>
<evidence type="ECO:0000256" key="2">
    <source>
        <dbReference type="ARBA" id="ARBA00023002"/>
    </source>
</evidence>
<dbReference type="InterPro" id="IPR050984">
    <property type="entry name" value="Gfo/Idh/MocA_domain"/>
</dbReference>